<dbReference type="EMBL" id="MN741027">
    <property type="protein sequence ID" value="QHU23331.1"/>
    <property type="molecule type" value="Genomic_DNA"/>
</dbReference>
<proteinExistence type="predicted"/>
<organism evidence="1">
    <name type="scientific">viral metagenome</name>
    <dbReference type="NCBI Taxonomy" id="1070528"/>
    <lineage>
        <taxon>unclassified sequences</taxon>
        <taxon>metagenomes</taxon>
        <taxon>organismal metagenomes</taxon>
    </lineage>
</organism>
<dbReference type="AlphaFoldDB" id="A0A6C0L1I5"/>
<accession>A0A6C0L1I5</accession>
<reference evidence="1" key="1">
    <citation type="journal article" date="2020" name="Nature">
        <title>Giant virus diversity and host interactions through global metagenomics.</title>
        <authorList>
            <person name="Schulz F."/>
            <person name="Roux S."/>
            <person name="Paez-Espino D."/>
            <person name="Jungbluth S."/>
            <person name="Walsh D.A."/>
            <person name="Denef V.J."/>
            <person name="McMahon K.D."/>
            <person name="Konstantinidis K.T."/>
            <person name="Eloe-Fadrosh E.A."/>
            <person name="Kyrpides N.C."/>
            <person name="Woyke T."/>
        </authorList>
    </citation>
    <scope>NUCLEOTIDE SEQUENCE</scope>
    <source>
        <strain evidence="1">GVMAG-S-ERX555907-94</strain>
    </source>
</reference>
<name>A0A6C0L1I5_9ZZZZ</name>
<protein>
    <submittedName>
        <fullName evidence="1">Uncharacterized protein</fullName>
    </submittedName>
</protein>
<evidence type="ECO:0000313" key="1">
    <source>
        <dbReference type="EMBL" id="QHU23331.1"/>
    </source>
</evidence>
<sequence length="52" mass="6056">MRVDLMLFIVGTLLIVAGYAEQMKPSCTEGVQIKYVPREVFDEYNQEKPYLE</sequence>